<evidence type="ECO:0000313" key="2">
    <source>
        <dbReference type="Proteomes" id="UP000053660"/>
    </source>
</evidence>
<name>A0A0B1S7D3_OESDE</name>
<organism evidence="1 2">
    <name type="scientific">Oesophagostomum dentatum</name>
    <name type="common">Nodular worm</name>
    <dbReference type="NCBI Taxonomy" id="61180"/>
    <lineage>
        <taxon>Eukaryota</taxon>
        <taxon>Metazoa</taxon>
        <taxon>Ecdysozoa</taxon>
        <taxon>Nematoda</taxon>
        <taxon>Chromadorea</taxon>
        <taxon>Rhabditida</taxon>
        <taxon>Rhabditina</taxon>
        <taxon>Rhabditomorpha</taxon>
        <taxon>Strongyloidea</taxon>
        <taxon>Strongylidae</taxon>
        <taxon>Oesophagostomum</taxon>
    </lineage>
</organism>
<feature type="non-terminal residue" evidence="1">
    <location>
        <position position="66"/>
    </location>
</feature>
<protein>
    <submittedName>
        <fullName evidence="1">Uncharacterized protein</fullName>
    </submittedName>
</protein>
<dbReference type="OrthoDB" id="2133190at2759"/>
<reference evidence="1 2" key="1">
    <citation type="submission" date="2014-03" db="EMBL/GenBank/DDBJ databases">
        <title>Draft genome of the hookworm Oesophagostomum dentatum.</title>
        <authorList>
            <person name="Mitreva M."/>
        </authorList>
    </citation>
    <scope>NUCLEOTIDE SEQUENCE [LARGE SCALE GENOMIC DNA]</scope>
    <source>
        <strain evidence="1 2">OD-Hann</strain>
    </source>
</reference>
<evidence type="ECO:0000313" key="1">
    <source>
        <dbReference type="EMBL" id="KHJ81193.1"/>
    </source>
</evidence>
<dbReference type="AlphaFoldDB" id="A0A0B1S7D3"/>
<keyword evidence="2" id="KW-1185">Reference proteome</keyword>
<gene>
    <name evidence="1" type="ORF">OESDEN_19121</name>
</gene>
<accession>A0A0B1S7D3</accession>
<sequence>MVDPFLTCALYWTGSGECGTKPSSIMQLCGDVQDTYGRQAYELVTSSQLDAWRQELAPQKPYWSQQ</sequence>
<dbReference type="EMBL" id="KN592819">
    <property type="protein sequence ID" value="KHJ81193.1"/>
    <property type="molecule type" value="Genomic_DNA"/>
</dbReference>
<proteinExistence type="predicted"/>
<dbReference type="Proteomes" id="UP000053660">
    <property type="component" value="Unassembled WGS sequence"/>
</dbReference>